<reference evidence="1 2" key="1">
    <citation type="submission" date="2013-04" db="EMBL/GenBank/DDBJ databases">
        <authorList>
            <person name="Weinstock G."/>
            <person name="Sodergren E."/>
            <person name="Lobos E.A."/>
            <person name="Fulton L."/>
            <person name="Fulton R."/>
            <person name="Courtney L."/>
            <person name="Fronick C."/>
            <person name="O'Laughlin M."/>
            <person name="Godfrey J."/>
            <person name="Wilson R.M."/>
            <person name="Miner T."/>
            <person name="Farmer C."/>
            <person name="Delehaunty K."/>
            <person name="Cordes M."/>
            <person name="Minx P."/>
            <person name="Tomlinson C."/>
            <person name="Chen J."/>
            <person name="Wollam A."/>
            <person name="Pepin K.H."/>
            <person name="Palsikar V.B."/>
            <person name="Zhang X."/>
            <person name="Suruliraj S."/>
            <person name="Perna N.T."/>
            <person name="Plunkett G."/>
            <person name="Warren W."/>
            <person name="Mitreva M."/>
            <person name="Mardis E.R."/>
            <person name="Wilson R.K."/>
        </authorList>
    </citation>
    <scope>NUCLEOTIDE SEQUENCE [LARGE SCALE GENOMIC DNA]</scope>
    <source>
        <strain evidence="1 2">DSM 4568</strain>
    </source>
</reference>
<evidence type="ECO:0000313" key="1">
    <source>
        <dbReference type="EMBL" id="EPF16512.1"/>
    </source>
</evidence>
<accession>S3J8S7</accession>
<dbReference type="PATRIC" id="fig|566551.4.peg.2625"/>
<comment type="caution">
    <text evidence="1">The sequence shown here is derived from an EMBL/GenBank/DDBJ whole genome shotgun (WGS) entry which is preliminary data.</text>
</comment>
<sequence length="403" mass="45604">MSIAFRDGFMDQAFKLALRDVLSSLATQDERIEFTQKLIAIMRLGDDQPCWCQSGKLHKDCHKKRESAAKFNQGHEIGIRIRTFKKKSFCSASFDSENCEQGNIVEAHTIQNNGVLSLMAEDGHVGSLYQQVGDLSGVRVKRGVASSASIFRGFCGKHDKQLFKCIEDAPVALTAECLWASSYRAVCHEHYQKMAAIQGTLAQRDFADNGYSLPWQFYIQRNIQHTLEQQKLGLMFIKRIKDRFEEIVKQPEGKLLGWMVTFDGPPLLAVSGTFSPFYSLNGEQIQGGRVTCHLEHFSISTVMYEGNGAWIISCLPEQTIAAEFLAQLFSRSLQDIMAFFCWAILGWNENVYFPLSWWHALSEDHQNALLTLAQDVNCAVPYENQIFPANIIPQKINQILPFP</sequence>
<gene>
    <name evidence="1" type="ORF">HMPREF0201_02876</name>
</gene>
<evidence type="ECO:0000313" key="2">
    <source>
        <dbReference type="Proteomes" id="UP000014585"/>
    </source>
</evidence>
<dbReference type="AlphaFoldDB" id="S3J8S7"/>
<dbReference type="HOGENOM" id="CLU_050219_0_1_6"/>
<dbReference type="EMBL" id="ATDT01000023">
    <property type="protein sequence ID" value="EPF16512.1"/>
    <property type="molecule type" value="Genomic_DNA"/>
</dbReference>
<proteinExistence type="predicted"/>
<dbReference type="Proteomes" id="UP000014585">
    <property type="component" value="Unassembled WGS sequence"/>
</dbReference>
<organism evidence="1 2">
    <name type="scientific">Cedecea davisae DSM 4568</name>
    <dbReference type="NCBI Taxonomy" id="566551"/>
    <lineage>
        <taxon>Bacteria</taxon>
        <taxon>Pseudomonadati</taxon>
        <taxon>Pseudomonadota</taxon>
        <taxon>Gammaproteobacteria</taxon>
        <taxon>Enterobacterales</taxon>
        <taxon>Enterobacteriaceae</taxon>
        <taxon>Cedecea</taxon>
    </lineage>
</organism>
<name>S3J8S7_9ENTR</name>
<dbReference type="STRING" id="566551.HMPREF0201_02876"/>
<protein>
    <submittedName>
        <fullName evidence="1">Uncharacterized protein</fullName>
    </submittedName>
</protein>